<evidence type="ECO:0000313" key="2">
    <source>
        <dbReference type="Proteomes" id="UP000799755"/>
    </source>
</evidence>
<accession>A0ACB6QHR7</accession>
<evidence type="ECO:0000313" key="1">
    <source>
        <dbReference type="EMBL" id="KAF2465681.1"/>
    </source>
</evidence>
<reference evidence="1" key="1">
    <citation type="journal article" date="2020" name="Stud. Mycol.">
        <title>101 Dothideomycetes genomes: a test case for predicting lifestyles and emergence of pathogens.</title>
        <authorList>
            <person name="Haridas S."/>
            <person name="Albert R."/>
            <person name="Binder M."/>
            <person name="Bloem J."/>
            <person name="Labutti K."/>
            <person name="Salamov A."/>
            <person name="Andreopoulos B."/>
            <person name="Baker S."/>
            <person name="Barry K."/>
            <person name="Bills G."/>
            <person name="Bluhm B."/>
            <person name="Cannon C."/>
            <person name="Castanera R."/>
            <person name="Culley D."/>
            <person name="Daum C."/>
            <person name="Ezra D."/>
            <person name="Gonzalez J."/>
            <person name="Henrissat B."/>
            <person name="Kuo A."/>
            <person name="Liang C."/>
            <person name="Lipzen A."/>
            <person name="Lutzoni F."/>
            <person name="Magnuson J."/>
            <person name="Mondo S."/>
            <person name="Nolan M."/>
            <person name="Ohm R."/>
            <person name="Pangilinan J."/>
            <person name="Park H.-J."/>
            <person name="Ramirez L."/>
            <person name="Alfaro M."/>
            <person name="Sun H."/>
            <person name="Tritt A."/>
            <person name="Yoshinaga Y."/>
            <person name="Zwiers L.-H."/>
            <person name="Turgeon B."/>
            <person name="Goodwin S."/>
            <person name="Spatafora J."/>
            <person name="Crous P."/>
            <person name="Grigoriev I."/>
        </authorList>
    </citation>
    <scope>NUCLEOTIDE SEQUENCE</scope>
    <source>
        <strain evidence="1">ATCC 200398</strain>
    </source>
</reference>
<gene>
    <name evidence="1" type="ORF">BDR25DRAFT_82247</name>
</gene>
<dbReference type="Proteomes" id="UP000799755">
    <property type="component" value="Unassembled WGS sequence"/>
</dbReference>
<dbReference type="EMBL" id="MU003528">
    <property type="protein sequence ID" value="KAF2465681.1"/>
    <property type="molecule type" value="Genomic_DNA"/>
</dbReference>
<keyword evidence="2" id="KW-1185">Reference proteome</keyword>
<organism evidence="1 2">
    <name type="scientific">Lindgomyces ingoldianus</name>
    <dbReference type="NCBI Taxonomy" id="673940"/>
    <lineage>
        <taxon>Eukaryota</taxon>
        <taxon>Fungi</taxon>
        <taxon>Dikarya</taxon>
        <taxon>Ascomycota</taxon>
        <taxon>Pezizomycotina</taxon>
        <taxon>Dothideomycetes</taxon>
        <taxon>Pleosporomycetidae</taxon>
        <taxon>Pleosporales</taxon>
        <taxon>Lindgomycetaceae</taxon>
        <taxon>Lindgomyces</taxon>
    </lineage>
</organism>
<protein>
    <submittedName>
        <fullName evidence="1">PTR2-domain-containing protein</fullName>
    </submittedName>
</protein>
<proteinExistence type="predicted"/>
<comment type="caution">
    <text evidence="1">The sequence shown here is derived from an EMBL/GenBank/DDBJ whole genome shotgun (WGS) entry which is preliminary data.</text>
</comment>
<name>A0ACB6QHR7_9PLEO</name>
<sequence length="928" mass="102502">MEVTSVAPEATGIRNCDSSPPGSHRNRPAKSHGLRTVVDRIPKRVWVVAIVAFWERFTFWGVTAPWQNYMQNSPESDTVPGYLGLGQASATRIYNGFYIFYYITPLPFAVVSDTRFGRYKTLCLSVMLYILGCGLLLLSSSPSVLPAGRLGLPGLLGAMALIGLGGGGFKAIMPPFIVDQYLETQPKLRTLRTGEQVMTDRALTVQYIYNLYYWVGNLGSLSWFATTFLEFHNTFTSAYSIPLIGIILAMAMLLLGLKWYIKAPQNGNVLPKVASIFTHAARNGFKMSHARPEYLLEHREKIVSWTGKLCDELCDGLRACRVLVAFVMFYVCFDQMQTNLISQAGQMEFKNFPNDALPGINQVACIVLGPLIQHGLYPFLQRRRISFNPIARITVGFMFIALSMFYATFIQKIIYSTGPCYKHPKTCLESPASNKRPIPNHVNVWIQAPMYVLIAIGEIFAQVTALEYANENSPEDMKAIVQAINLLIAGVGSACAMSLTPIARDPYVIILYACLAGAMVLTTTIFWWIFHAYDNCYSSLGSEDALVETEENPGNNNIFRNHLDASTPEMRLEGRHVLDRPPSAHIRSQWCEFHGTTIDPMTRNVERGLDLHTRAKTRKHAKLSRRRLSRAVGKHSPDGRLTKESYYLDLGSLNSGAAVTKPRGSERIITSGAMLHGTMSLKGMTAKSPHTMRPSTRAQVSPEVEAQDFHHDCSPTTRQYHSSFAPFCVALSPSSVYGVPSVQQYPSQSHETLSPSSECTSFAIALETIKYGQGLEPPTPSDFACRELLQDKVGPSATFQTPRPLSTHAQTNQPHEDDNDNGSDGDDSTSPVSTASSICDSASIYSQNTRSTPYSSFLPSQSQCAFPRLQGIRPHDPTGISNNLGINSTRHPSDVFSVSTTMQEALRNIRDASSGQRSPDSDRVSAGK</sequence>